<accession>A0A7W5ZLA3</accession>
<comment type="similarity">
    <text evidence="2">Belongs to the glycosyl hydrolase 3 family.</text>
</comment>
<evidence type="ECO:0000256" key="3">
    <source>
        <dbReference type="ARBA" id="ARBA00012663"/>
    </source>
</evidence>
<dbReference type="InterPro" id="IPR001764">
    <property type="entry name" value="Glyco_hydro_3_N"/>
</dbReference>
<evidence type="ECO:0000313" key="9">
    <source>
        <dbReference type="Proteomes" id="UP000541352"/>
    </source>
</evidence>
<gene>
    <name evidence="8" type="ORF">FHS57_002771</name>
</gene>
<feature type="domain" description="Beta-lactamase-related" evidence="6">
    <location>
        <begin position="613"/>
        <end position="981"/>
    </location>
</feature>
<dbReference type="Proteomes" id="UP000541352">
    <property type="component" value="Unassembled WGS sequence"/>
</dbReference>
<organism evidence="8 9">
    <name type="scientific">Runella defluvii</name>
    <dbReference type="NCBI Taxonomy" id="370973"/>
    <lineage>
        <taxon>Bacteria</taxon>
        <taxon>Pseudomonadati</taxon>
        <taxon>Bacteroidota</taxon>
        <taxon>Cytophagia</taxon>
        <taxon>Cytophagales</taxon>
        <taxon>Spirosomataceae</taxon>
        <taxon>Runella</taxon>
    </lineage>
</organism>
<evidence type="ECO:0000256" key="5">
    <source>
        <dbReference type="ARBA" id="ARBA00023295"/>
    </source>
</evidence>
<dbReference type="PROSITE" id="PS00775">
    <property type="entry name" value="GLYCOSYL_HYDROL_F3"/>
    <property type="match status" value="1"/>
</dbReference>
<evidence type="ECO:0000313" key="8">
    <source>
        <dbReference type="EMBL" id="MBB3838765.1"/>
    </source>
</evidence>
<comment type="caution">
    <text evidence="8">The sequence shown here is derived from an EMBL/GenBank/DDBJ whole genome shotgun (WGS) entry which is preliminary data.</text>
</comment>
<dbReference type="RefSeq" id="WP_229601342.1">
    <property type="nucleotide sequence ID" value="NZ_JACIBY010000005.1"/>
</dbReference>
<dbReference type="InterPro" id="IPR001466">
    <property type="entry name" value="Beta-lactam-related"/>
</dbReference>
<sequence length="1001" mass="111225">MKIFWTNSIAGVIISVGVAMGLVGSYHKEADGKPTQWALKEDNAPSKAVFEANRWADSVFSKMTLEEKIGQVFMIATYSDRNETYYRHVDNLIKNHHIGGLIFFKGGPSRQAKLVNRYQALSKVPLMVGIDGEWGLGMRLDSIDDFPKQMTLGAIQDNQYIYKMGRMIGHQCQLAGIQVNFAPVADINSNPRNPVIGLRSFGEDRDNVTAKAAAYMKGLQHQRVIATAKHFPGHGDTGTDSHFTLPVLSHSTDHLTQTDLYPFQKLIADSLTGIITGHLYVPVLDNRPHLASSLSEKIVTDLLKKQMGFQGLVFTDAMNMKGVVRGRTPVEANIKALVAGNDVLLYPESVIESVRRIKESVSRGTIPMDVIDEKVRKILRAKYWTGLHLTKPIPVVALNASLQAPEVKALTRDLCEQAVTLVRNDNQLLPLSSLDTCSFASIAIGGGGINLFQQTLSKYAPFKHIVYADKPTTNQEIEGLVAQAANANVVMVSLHDTRRNFNRPFTITPATIELLNRLQQKAKVIVSIFATPYALKQLPATSAVVCAYENLPDLEVVAAEQIFGALPFKGKLPVSIENTYELGTGIITKPLNRLQIGYPEQVGMSAEVLNKIDTLVERSIQARIFPGCEVVVARKGRVVFQRSYGTLTYDNLTEKVTNETLYDVASVTKVAATLQAVMYLHEEGVLDLKQKAAHYLPELVGTNKAAITIEDLLLHRSGLVSFYPKLWERTKTGGGGLMTEYYSSIRDSVYSMQIAPKLFAKPALRDSVWKGIIQSPMRKEVNGKHSFVYSDLGILVLQKVVERITNQPLDEFLSQNFYEPLGMMTTTYLPLGRFPESQIAPTENDFSYRNQLLRGTVHDQMAAVYGGVAGHAGLFSTAYDLAILMQMNLQKGHYGDRRYFQEETLPLFSKMYDSAHHRGLGWDKAPTNGESNFVAATASSNSFGHSGFTGTMVWVDPKEELVFVMLSNRVHPNAENNEINRKRIRRRVHEIVYQAILKDGK</sequence>
<dbReference type="Gene3D" id="3.20.20.300">
    <property type="entry name" value="Glycoside hydrolase, family 3, N-terminal domain"/>
    <property type="match status" value="1"/>
</dbReference>
<dbReference type="SUPFAM" id="SSF51445">
    <property type="entry name" value="(Trans)glycosidases"/>
    <property type="match status" value="1"/>
</dbReference>
<name>A0A7W5ZLA3_9BACT</name>
<dbReference type="AlphaFoldDB" id="A0A7W5ZLA3"/>
<dbReference type="PANTHER" id="PTHR30480">
    <property type="entry name" value="BETA-HEXOSAMINIDASE-RELATED"/>
    <property type="match status" value="1"/>
</dbReference>
<evidence type="ECO:0000259" key="6">
    <source>
        <dbReference type="Pfam" id="PF00144"/>
    </source>
</evidence>
<dbReference type="Pfam" id="PF00933">
    <property type="entry name" value="Glyco_hydro_3"/>
    <property type="match status" value="1"/>
</dbReference>
<proteinExistence type="inferred from homology"/>
<dbReference type="SUPFAM" id="SSF52279">
    <property type="entry name" value="Beta-D-glucan exohydrolase, C-terminal domain"/>
    <property type="match status" value="1"/>
</dbReference>
<dbReference type="InterPro" id="IPR050226">
    <property type="entry name" value="NagZ_Beta-hexosaminidase"/>
</dbReference>
<evidence type="ECO:0000256" key="4">
    <source>
        <dbReference type="ARBA" id="ARBA00022801"/>
    </source>
</evidence>
<protein>
    <recommendedName>
        <fullName evidence="3">beta-N-acetylhexosaminidase</fullName>
        <ecNumber evidence="3">3.2.1.52</ecNumber>
    </recommendedName>
</protein>
<evidence type="ECO:0000256" key="2">
    <source>
        <dbReference type="ARBA" id="ARBA00005336"/>
    </source>
</evidence>
<reference evidence="8 9" key="1">
    <citation type="submission" date="2020-08" db="EMBL/GenBank/DDBJ databases">
        <title>Genomic Encyclopedia of Type Strains, Phase IV (KMG-IV): sequencing the most valuable type-strain genomes for metagenomic binning, comparative biology and taxonomic classification.</title>
        <authorList>
            <person name="Goeker M."/>
        </authorList>
    </citation>
    <scope>NUCLEOTIDE SEQUENCE [LARGE SCALE GENOMIC DNA]</scope>
    <source>
        <strain evidence="8 9">DSM 17976</strain>
    </source>
</reference>
<dbReference type="PRINTS" id="PR00133">
    <property type="entry name" value="GLHYDRLASE3"/>
</dbReference>
<keyword evidence="5" id="KW-0326">Glycosidase</keyword>
<dbReference type="Gene3D" id="3.40.50.1700">
    <property type="entry name" value="Glycoside hydrolase family 3 C-terminal domain"/>
    <property type="match status" value="1"/>
</dbReference>
<dbReference type="EC" id="3.2.1.52" evidence="3"/>
<dbReference type="InterPro" id="IPR036962">
    <property type="entry name" value="Glyco_hydro_3_N_sf"/>
</dbReference>
<dbReference type="GO" id="GO:0004563">
    <property type="term" value="F:beta-N-acetylhexosaminidase activity"/>
    <property type="evidence" value="ECO:0007669"/>
    <property type="project" value="UniProtKB-EC"/>
</dbReference>
<dbReference type="InterPro" id="IPR036881">
    <property type="entry name" value="Glyco_hydro_3_C_sf"/>
</dbReference>
<dbReference type="InterPro" id="IPR017853">
    <property type="entry name" value="GH"/>
</dbReference>
<dbReference type="Gene3D" id="3.40.710.10">
    <property type="entry name" value="DD-peptidase/beta-lactamase superfamily"/>
    <property type="match status" value="1"/>
</dbReference>
<comment type="catalytic activity">
    <reaction evidence="1">
        <text>Hydrolysis of terminal non-reducing N-acetyl-D-hexosamine residues in N-acetyl-beta-D-hexosaminides.</text>
        <dbReference type="EC" id="3.2.1.52"/>
    </reaction>
</comment>
<keyword evidence="4 8" id="KW-0378">Hydrolase</keyword>
<dbReference type="PANTHER" id="PTHR30480:SF13">
    <property type="entry name" value="BETA-HEXOSAMINIDASE"/>
    <property type="match status" value="1"/>
</dbReference>
<dbReference type="InterPro" id="IPR019800">
    <property type="entry name" value="Glyco_hydro_3_AS"/>
</dbReference>
<dbReference type="GO" id="GO:0009254">
    <property type="term" value="P:peptidoglycan turnover"/>
    <property type="evidence" value="ECO:0007669"/>
    <property type="project" value="TreeGrafter"/>
</dbReference>
<dbReference type="Pfam" id="PF00144">
    <property type="entry name" value="Beta-lactamase"/>
    <property type="match status" value="1"/>
</dbReference>
<evidence type="ECO:0000256" key="1">
    <source>
        <dbReference type="ARBA" id="ARBA00001231"/>
    </source>
</evidence>
<evidence type="ECO:0000259" key="7">
    <source>
        <dbReference type="Pfam" id="PF00933"/>
    </source>
</evidence>
<dbReference type="SUPFAM" id="SSF56601">
    <property type="entry name" value="beta-lactamase/transpeptidase-like"/>
    <property type="match status" value="1"/>
</dbReference>
<dbReference type="EMBL" id="JACIBY010000005">
    <property type="protein sequence ID" value="MBB3838765.1"/>
    <property type="molecule type" value="Genomic_DNA"/>
</dbReference>
<dbReference type="InterPro" id="IPR012338">
    <property type="entry name" value="Beta-lactam/transpept-like"/>
</dbReference>
<dbReference type="GO" id="GO:0005975">
    <property type="term" value="P:carbohydrate metabolic process"/>
    <property type="evidence" value="ECO:0007669"/>
    <property type="project" value="InterPro"/>
</dbReference>
<feature type="domain" description="Glycoside hydrolase family 3 N-terminal" evidence="7">
    <location>
        <begin position="64"/>
        <end position="380"/>
    </location>
</feature>
<keyword evidence="9" id="KW-1185">Reference proteome</keyword>